<dbReference type="PANTHER" id="PTHR47089:SF1">
    <property type="entry name" value="GUANOSINE ABC TRANSPORTER PERMEASE PROTEIN NUPP"/>
    <property type="match status" value="1"/>
</dbReference>
<comment type="subcellular location">
    <subcellularLocation>
        <location evidence="1">Cell membrane</location>
        <topology evidence="1">Multi-pass membrane protein</topology>
    </subcellularLocation>
</comment>
<dbReference type="GO" id="GO:0022857">
    <property type="term" value="F:transmembrane transporter activity"/>
    <property type="evidence" value="ECO:0007669"/>
    <property type="project" value="InterPro"/>
</dbReference>
<feature type="transmembrane region" description="Helical" evidence="6">
    <location>
        <begin position="79"/>
        <end position="101"/>
    </location>
</feature>
<keyword evidence="8" id="KW-1185">Reference proteome</keyword>
<dbReference type="PATRIC" id="fig|86416.3.peg.528"/>
<dbReference type="Pfam" id="PF02653">
    <property type="entry name" value="BPD_transp_2"/>
    <property type="match status" value="1"/>
</dbReference>
<keyword evidence="4 6" id="KW-1133">Transmembrane helix</keyword>
<sequence length="369" mass="39314">MSNLQVKNNNISEIIINSLKSLVFPICSILVSLFVAVFFVMWSKGYNITQYFTALTDLLTIIVNASFGDKSRAFETIVFVTPLVFTGVAHSVAFKCGLFNIGVEGQFTLGMLAASIVGIIPGLSPIVHIPLLIISGIAAGGVWGAVPGYLKAKFGTNEVINSIMMNYIAMYVVNFVVLRTPIGIASKSSTPVIQDSAKLMQFSSSSRANIGIIIAIICAIFIYWLIWKTTVGYEIRAVGINPHSAEYGGINIAKSTVLAMVISGAIAGLGGAAHLSGAAYSSSDLMSFIGYGFDGIAVALLAKSNPIGCIPAALLFGALNSSSRILQLNNIPKEIVYLIQSVVIIFVATDYIVKYFEEKKRKKGATVNG</sequence>
<evidence type="ECO:0000256" key="4">
    <source>
        <dbReference type="ARBA" id="ARBA00022989"/>
    </source>
</evidence>
<feature type="transmembrane region" description="Helical" evidence="6">
    <location>
        <begin position="162"/>
        <end position="178"/>
    </location>
</feature>
<keyword evidence="3 6" id="KW-0812">Transmembrane</keyword>
<dbReference type="HOGENOM" id="CLU_040769_0_2_9"/>
<accession>R4K1G5</accession>
<evidence type="ECO:0000256" key="3">
    <source>
        <dbReference type="ARBA" id="ARBA00022692"/>
    </source>
</evidence>
<organism evidence="7 8">
    <name type="scientific">Clostridium pasteurianum BC1</name>
    <dbReference type="NCBI Taxonomy" id="86416"/>
    <lineage>
        <taxon>Bacteria</taxon>
        <taxon>Bacillati</taxon>
        <taxon>Bacillota</taxon>
        <taxon>Clostridia</taxon>
        <taxon>Eubacteriales</taxon>
        <taxon>Clostridiaceae</taxon>
        <taxon>Clostridium</taxon>
    </lineage>
</organism>
<reference evidence="7 8" key="1">
    <citation type="submission" date="2012-01" db="EMBL/GenBank/DDBJ databases">
        <title>Complete sequence of chromosome of Clostridium pasteurianum BC1.</title>
        <authorList>
            <consortium name="US DOE Joint Genome Institute"/>
            <person name="Lucas S."/>
            <person name="Han J."/>
            <person name="Lapidus A."/>
            <person name="Cheng J.-F."/>
            <person name="Goodwin L."/>
            <person name="Pitluck S."/>
            <person name="Peters L."/>
            <person name="Mikhailova N."/>
            <person name="Teshima H."/>
            <person name="Detter J.C."/>
            <person name="Han C."/>
            <person name="Tapia R."/>
            <person name="Land M."/>
            <person name="Hauser L."/>
            <person name="Kyrpides N."/>
            <person name="Ivanova N."/>
            <person name="Pagani I."/>
            <person name="Dunn J."/>
            <person name="Taghavi S."/>
            <person name="Francis A."/>
            <person name="van der Lelie D."/>
            <person name="Woyke T."/>
        </authorList>
    </citation>
    <scope>NUCLEOTIDE SEQUENCE [LARGE SCALE GENOMIC DNA]</scope>
    <source>
        <strain evidence="7 8">BC1</strain>
    </source>
</reference>
<feature type="transmembrane region" description="Helical" evidence="6">
    <location>
        <begin position="208"/>
        <end position="226"/>
    </location>
</feature>
<dbReference type="PANTHER" id="PTHR47089">
    <property type="entry name" value="ABC TRANSPORTER, PERMEASE PROTEIN"/>
    <property type="match status" value="1"/>
</dbReference>
<dbReference type="GO" id="GO:0005886">
    <property type="term" value="C:plasma membrane"/>
    <property type="evidence" value="ECO:0007669"/>
    <property type="project" value="UniProtKB-SubCell"/>
</dbReference>
<dbReference type="InterPro" id="IPR001851">
    <property type="entry name" value="ABC_transp_permease"/>
</dbReference>
<feature type="transmembrane region" description="Helical" evidence="6">
    <location>
        <begin position="288"/>
        <end position="315"/>
    </location>
</feature>
<proteinExistence type="predicted"/>
<feature type="transmembrane region" description="Helical" evidence="6">
    <location>
        <begin position="335"/>
        <end position="353"/>
    </location>
</feature>
<evidence type="ECO:0000256" key="5">
    <source>
        <dbReference type="ARBA" id="ARBA00023136"/>
    </source>
</evidence>
<name>R4K1G5_CLOPA</name>
<dbReference type="STRING" id="86416.Clopa_0547"/>
<dbReference type="KEGG" id="cpas:Clopa_0547"/>
<evidence type="ECO:0000313" key="8">
    <source>
        <dbReference type="Proteomes" id="UP000013523"/>
    </source>
</evidence>
<evidence type="ECO:0000256" key="6">
    <source>
        <dbReference type="SAM" id="Phobius"/>
    </source>
</evidence>
<keyword evidence="5 6" id="KW-0472">Membrane</keyword>
<gene>
    <name evidence="7" type="ORF">Clopa_0547</name>
</gene>
<dbReference type="eggNOG" id="COG4603">
    <property type="taxonomic scope" value="Bacteria"/>
</dbReference>
<keyword evidence="2" id="KW-1003">Cell membrane</keyword>
<feature type="transmembrane region" description="Helical" evidence="6">
    <location>
        <begin position="131"/>
        <end position="150"/>
    </location>
</feature>
<dbReference type="CDD" id="cd06580">
    <property type="entry name" value="TM_PBP1_transp_TpRbsC_like"/>
    <property type="match status" value="1"/>
</dbReference>
<feature type="transmembrane region" description="Helical" evidence="6">
    <location>
        <begin position="257"/>
        <end position="276"/>
    </location>
</feature>
<feature type="transmembrane region" description="Helical" evidence="6">
    <location>
        <begin position="107"/>
        <end position="124"/>
    </location>
</feature>
<feature type="transmembrane region" description="Helical" evidence="6">
    <location>
        <begin position="21"/>
        <end position="42"/>
    </location>
</feature>
<evidence type="ECO:0000256" key="2">
    <source>
        <dbReference type="ARBA" id="ARBA00022475"/>
    </source>
</evidence>
<dbReference type="EMBL" id="CP003261">
    <property type="protein sequence ID" value="AGK95596.1"/>
    <property type="molecule type" value="Genomic_DNA"/>
</dbReference>
<dbReference type="AlphaFoldDB" id="R4K1G5"/>
<dbReference type="Proteomes" id="UP000013523">
    <property type="component" value="Chromosome"/>
</dbReference>
<dbReference type="RefSeq" id="WP_015613923.1">
    <property type="nucleotide sequence ID" value="NC_021182.1"/>
</dbReference>
<evidence type="ECO:0000256" key="1">
    <source>
        <dbReference type="ARBA" id="ARBA00004651"/>
    </source>
</evidence>
<evidence type="ECO:0000313" key="7">
    <source>
        <dbReference type="EMBL" id="AGK95596.1"/>
    </source>
</evidence>
<protein>
    <submittedName>
        <fullName evidence="7">ABC-type uncharacterized transport system, permease component</fullName>
    </submittedName>
</protein>